<evidence type="ECO:0000256" key="8">
    <source>
        <dbReference type="ARBA" id="ARBA00023136"/>
    </source>
</evidence>
<evidence type="ECO:0000256" key="4">
    <source>
        <dbReference type="ARBA" id="ARBA00022692"/>
    </source>
</evidence>
<dbReference type="CDD" id="cd01347">
    <property type="entry name" value="ligand_gated_channel"/>
    <property type="match status" value="1"/>
</dbReference>
<gene>
    <name evidence="16" type="ORF">HHL28_02805</name>
</gene>
<evidence type="ECO:0000256" key="2">
    <source>
        <dbReference type="ARBA" id="ARBA00022448"/>
    </source>
</evidence>
<evidence type="ECO:0000256" key="10">
    <source>
        <dbReference type="PROSITE-ProRule" id="PRU01360"/>
    </source>
</evidence>
<dbReference type="EMBL" id="CP051775">
    <property type="protein sequence ID" value="QJE72174.1"/>
    <property type="molecule type" value="Genomic_DNA"/>
</dbReference>
<dbReference type="KEGG" id="acru:HHL28_02805"/>
<keyword evidence="9 10" id="KW-0998">Cell outer membrane</keyword>
<evidence type="ECO:0000313" key="16">
    <source>
        <dbReference type="EMBL" id="QJE72174.1"/>
    </source>
</evidence>
<dbReference type="InterPro" id="IPR037066">
    <property type="entry name" value="Plug_dom_sf"/>
</dbReference>
<keyword evidence="6" id="KW-0406">Ion transport</keyword>
<protein>
    <submittedName>
        <fullName evidence="16">TonB-dependent receptor</fullName>
    </submittedName>
</protein>
<keyword evidence="5 13" id="KW-0732">Signal</keyword>
<evidence type="ECO:0000259" key="15">
    <source>
        <dbReference type="Pfam" id="PF07715"/>
    </source>
</evidence>
<dbReference type="Pfam" id="PF00593">
    <property type="entry name" value="TonB_dep_Rec_b-barrel"/>
    <property type="match status" value="1"/>
</dbReference>
<keyword evidence="8 10" id="KW-0472">Membrane</keyword>
<sequence>MTPKSFLKLAPLPFLAAGLPALAQSPADTQLAEVVVTATRVPTPVERVPASVNVVTREVIGERAYQTLPEALSTLPGVTVVRSGGIGSNASVFLRGANSDHVLVLVDGLPANDPSLAAGAFNFGDDTLGGFERIEVVRGPASTLYGSNAIGGVVNLITRAGGDSPASPEVDVGVGTDGTWRGTAGLYGSAGAADYGLSVEGLTTDGQNNTPKRLRRPGTGDKDGAETVTATAKGVYTLGFGTVEGLVRYRDAQFDLDSVPSDEPNYEGESENLTWQVAGTAALWKNQLTSRLAVGQTIYDRSFTDRPDANDSGTSDDRYEGTRSQLDWQNSLAVSGAPELRDIVLTGGLTLTREDVEFSTLSVSAFGPFSSAVDERADSLALFAQAQARAFGFLDLSAGVRHDRPDDYGSRTTWRVGAVAAVAELPGGGEVRLKGNVGTAFKAPTLYDRFGTNSFRYVGNPNLRPEKSTGYEAGVEADVAGLGRDDLVRAGVVYFRNDIKDLITFQYNADFSSTVVNVGKADSEGVEATLALRPADGVELAASWTWTDARNDDTGIRLLRRPEHALAFTARLEPVDGLMLSPELTFVGQRLDATYADNGNFLGTRGVGGYWLANLAATYQVTEGWSLYARGSNLLDRRIENPSGFAQPGASALAGVRGRF</sequence>
<keyword evidence="17" id="KW-1185">Reference proteome</keyword>
<evidence type="ECO:0000256" key="9">
    <source>
        <dbReference type="ARBA" id="ARBA00023237"/>
    </source>
</evidence>
<dbReference type="GO" id="GO:0006811">
    <property type="term" value="P:monoatomic ion transport"/>
    <property type="evidence" value="ECO:0007669"/>
    <property type="project" value="UniProtKB-KW"/>
</dbReference>
<evidence type="ECO:0000256" key="5">
    <source>
        <dbReference type="ARBA" id="ARBA00022729"/>
    </source>
</evidence>
<feature type="compositionally biased region" description="Basic and acidic residues" evidence="12">
    <location>
        <begin position="303"/>
        <end position="321"/>
    </location>
</feature>
<keyword evidence="7 11" id="KW-0798">TonB box</keyword>
<dbReference type="InterPro" id="IPR000531">
    <property type="entry name" value="Beta-barrel_TonB"/>
</dbReference>
<evidence type="ECO:0000313" key="17">
    <source>
        <dbReference type="Proteomes" id="UP000501891"/>
    </source>
</evidence>
<dbReference type="SUPFAM" id="SSF56935">
    <property type="entry name" value="Porins"/>
    <property type="match status" value="1"/>
</dbReference>
<name>A0A858R459_9PROT</name>
<comment type="similarity">
    <text evidence="10 11">Belongs to the TonB-dependent receptor family.</text>
</comment>
<organism evidence="16 17">
    <name type="scientific">Aerophototrophica crusticola</name>
    <dbReference type="NCBI Taxonomy" id="1709002"/>
    <lineage>
        <taxon>Bacteria</taxon>
        <taxon>Pseudomonadati</taxon>
        <taxon>Pseudomonadota</taxon>
        <taxon>Alphaproteobacteria</taxon>
        <taxon>Rhodospirillales</taxon>
        <taxon>Rhodospirillaceae</taxon>
        <taxon>Aerophototrophica</taxon>
    </lineage>
</organism>
<dbReference type="AlphaFoldDB" id="A0A858R459"/>
<accession>A0A858R459</accession>
<feature type="domain" description="TonB-dependent receptor-like beta-barrel" evidence="14">
    <location>
        <begin position="231"/>
        <end position="634"/>
    </location>
</feature>
<feature type="domain" description="TonB-dependent receptor plug" evidence="15">
    <location>
        <begin position="45"/>
        <end position="153"/>
    </location>
</feature>
<dbReference type="InterPro" id="IPR039426">
    <property type="entry name" value="TonB-dep_rcpt-like"/>
</dbReference>
<evidence type="ECO:0000256" key="12">
    <source>
        <dbReference type="SAM" id="MobiDB-lite"/>
    </source>
</evidence>
<keyword evidence="3 10" id="KW-1134">Transmembrane beta strand</keyword>
<feature type="chain" id="PRO_5032729696" evidence="13">
    <location>
        <begin position="24"/>
        <end position="660"/>
    </location>
</feature>
<feature type="region of interest" description="Disordered" evidence="12">
    <location>
        <begin position="202"/>
        <end position="225"/>
    </location>
</feature>
<proteinExistence type="inferred from homology"/>
<dbReference type="GO" id="GO:0015889">
    <property type="term" value="P:cobalamin transport"/>
    <property type="evidence" value="ECO:0007669"/>
    <property type="project" value="TreeGrafter"/>
</dbReference>
<evidence type="ECO:0000256" key="11">
    <source>
        <dbReference type="RuleBase" id="RU003357"/>
    </source>
</evidence>
<dbReference type="Gene3D" id="2.170.130.10">
    <property type="entry name" value="TonB-dependent receptor, plug domain"/>
    <property type="match status" value="1"/>
</dbReference>
<dbReference type="GO" id="GO:0009279">
    <property type="term" value="C:cell outer membrane"/>
    <property type="evidence" value="ECO:0007669"/>
    <property type="project" value="UniProtKB-SubCell"/>
</dbReference>
<dbReference type="PROSITE" id="PS52016">
    <property type="entry name" value="TONB_DEPENDENT_REC_3"/>
    <property type="match status" value="1"/>
</dbReference>
<evidence type="ECO:0000256" key="13">
    <source>
        <dbReference type="SAM" id="SignalP"/>
    </source>
</evidence>
<feature type="signal peptide" evidence="13">
    <location>
        <begin position="1"/>
        <end position="23"/>
    </location>
</feature>
<evidence type="ECO:0000259" key="14">
    <source>
        <dbReference type="Pfam" id="PF00593"/>
    </source>
</evidence>
<evidence type="ECO:0000256" key="1">
    <source>
        <dbReference type="ARBA" id="ARBA00004571"/>
    </source>
</evidence>
<dbReference type="InterPro" id="IPR036942">
    <property type="entry name" value="Beta-barrel_TonB_sf"/>
</dbReference>
<keyword evidence="16" id="KW-0675">Receptor</keyword>
<evidence type="ECO:0000256" key="3">
    <source>
        <dbReference type="ARBA" id="ARBA00022452"/>
    </source>
</evidence>
<dbReference type="Gene3D" id="2.40.170.20">
    <property type="entry name" value="TonB-dependent receptor, beta-barrel domain"/>
    <property type="match status" value="1"/>
</dbReference>
<feature type="region of interest" description="Disordered" evidence="12">
    <location>
        <begin position="303"/>
        <end position="323"/>
    </location>
</feature>
<keyword evidence="4 10" id="KW-0812">Transmembrane</keyword>
<keyword evidence="2 10" id="KW-0813">Transport</keyword>
<dbReference type="PANTHER" id="PTHR30069">
    <property type="entry name" value="TONB-DEPENDENT OUTER MEMBRANE RECEPTOR"/>
    <property type="match status" value="1"/>
</dbReference>
<evidence type="ECO:0000256" key="7">
    <source>
        <dbReference type="ARBA" id="ARBA00023077"/>
    </source>
</evidence>
<comment type="subcellular location">
    <subcellularLocation>
        <location evidence="1 10">Cell outer membrane</location>
        <topology evidence="1 10">Multi-pass membrane protein</topology>
    </subcellularLocation>
</comment>
<dbReference type="PANTHER" id="PTHR30069:SF53">
    <property type="entry name" value="COLICIN I RECEPTOR-RELATED"/>
    <property type="match status" value="1"/>
</dbReference>
<dbReference type="Proteomes" id="UP000501891">
    <property type="component" value="Chromosome"/>
</dbReference>
<reference evidence="16" key="1">
    <citation type="submission" date="2020-04" db="EMBL/GenBank/DDBJ databases">
        <title>A desert anoxygenic phototrophic bacterium fixes CO2 using RubisCO under aerobic conditions.</title>
        <authorList>
            <person name="Tang K."/>
        </authorList>
    </citation>
    <scope>NUCLEOTIDE SEQUENCE [LARGE SCALE GENOMIC DNA]</scope>
    <source>
        <strain evidence="16">MIMtkB3</strain>
    </source>
</reference>
<evidence type="ECO:0000256" key="6">
    <source>
        <dbReference type="ARBA" id="ARBA00023065"/>
    </source>
</evidence>
<dbReference type="InterPro" id="IPR012910">
    <property type="entry name" value="Plug_dom"/>
</dbReference>
<dbReference type="Pfam" id="PF07715">
    <property type="entry name" value="Plug"/>
    <property type="match status" value="1"/>
</dbReference>